<dbReference type="PANTHER" id="PTHR30136">
    <property type="entry name" value="HELIX-TURN-HELIX TRANSCRIPTIONAL REGULATOR, ICLR FAMILY"/>
    <property type="match status" value="1"/>
</dbReference>
<keyword evidence="3" id="KW-0804">Transcription</keyword>
<gene>
    <name evidence="6" type="ORF">CfE428DRAFT_1919</name>
</gene>
<dbReference type="GO" id="GO:0003700">
    <property type="term" value="F:DNA-binding transcription factor activity"/>
    <property type="evidence" value="ECO:0007669"/>
    <property type="project" value="TreeGrafter"/>
</dbReference>
<evidence type="ECO:0000259" key="5">
    <source>
        <dbReference type="PROSITE" id="PS51078"/>
    </source>
</evidence>
<dbReference type="SMART" id="SM00346">
    <property type="entry name" value="HTH_ICLR"/>
    <property type="match status" value="1"/>
</dbReference>
<dbReference type="RefSeq" id="WP_006979244.1">
    <property type="nucleotide sequence ID" value="NZ_ABVL01000004.1"/>
</dbReference>
<dbReference type="PANTHER" id="PTHR30136:SF24">
    <property type="entry name" value="HTH-TYPE TRANSCRIPTIONAL REPRESSOR ALLR"/>
    <property type="match status" value="1"/>
</dbReference>
<dbReference type="InterPro" id="IPR050707">
    <property type="entry name" value="HTH_MetabolicPath_Reg"/>
</dbReference>
<evidence type="ECO:0000256" key="3">
    <source>
        <dbReference type="ARBA" id="ARBA00023163"/>
    </source>
</evidence>
<feature type="domain" description="HTH iclR-type" evidence="4">
    <location>
        <begin position="22"/>
        <end position="84"/>
    </location>
</feature>
<evidence type="ECO:0000256" key="2">
    <source>
        <dbReference type="ARBA" id="ARBA00023125"/>
    </source>
</evidence>
<keyword evidence="2" id="KW-0238">DNA-binding</keyword>
<reference evidence="6 7" key="1">
    <citation type="journal article" date="2011" name="J. Bacteriol.">
        <title>Genome sequence of Chthoniobacter flavus Ellin428, an aerobic heterotrophic soil bacterium.</title>
        <authorList>
            <person name="Kant R."/>
            <person name="van Passel M.W."/>
            <person name="Palva A."/>
            <person name="Lucas S."/>
            <person name="Lapidus A."/>
            <person name="Glavina Del Rio T."/>
            <person name="Dalin E."/>
            <person name="Tice H."/>
            <person name="Bruce D."/>
            <person name="Goodwin L."/>
            <person name="Pitluck S."/>
            <person name="Larimer F.W."/>
            <person name="Land M.L."/>
            <person name="Hauser L."/>
            <person name="Sangwan P."/>
            <person name="de Vos W.M."/>
            <person name="Janssen P.H."/>
            <person name="Smidt H."/>
        </authorList>
    </citation>
    <scope>NUCLEOTIDE SEQUENCE [LARGE SCALE GENOMIC DNA]</scope>
    <source>
        <strain evidence="6 7">Ellin428</strain>
    </source>
</reference>
<dbReference type="InParanoid" id="B4CZ31"/>
<dbReference type="InterPro" id="IPR005471">
    <property type="entry name" value="Tscrpt_reg_IclR_N"/>
</dbReference>
<evidence type="ECO:0000256" key="1">
    <source>
        <dbReference type="ARBA" id="ARBA00023015"/>
    </source>
</evidence>
<dbReference type="InterPro" id="IPR029016">
    <property type="entry name" value="GAF-like_dom_sf"/>
</dbReference>
<dbReference type="SUPFAM" id="SSF46785">
    <property type="entry name" value="Winged helix' DNA-binding domain"/>
    <property type="match status" value="1"/>
</dbReference>
<dbReference type="STRING" id="497964.CfE428DRAFT_1919"/>
<dbReference type="SUPFAM" id="SSF55781">
    <property type="entry name" value="GAF domain-like"/>
    <property type="match status" value="1"/>
</dbReference>
<dbReference type="Pfam" id="PF01614">
    <property type="entry name" value="IclR_C"/>
    <property type="match status" value="1"/>
</dbReference>
<keyword evidence="1" id="KW-0805">Transcription regulation</keyword>
<proteinExistence type="predicted"/>
<dbReference type="GO" id="GO:0045892">
    <property type="term" value="P:negative regulation of DNA-templated transcription"/>
    <property type="evidence" value="ECO:0007669"/>
    <property type="project" value="TreeGrafter"/>
</dbReference>
<dbReference type="AlphaFoldDB" id="B4CZ31"/>
<dbReference type="PROSITE" id="PS51078">
    <property type="entry name" value="ICLR_ED"/>
    <property type="match status" value="1"/>
</dbReference>
<name>B4CZ31_9BACT</name>
<comment type="caution">
    <text evidence="6">The sequence shown here is derived from an EMBL/GenBank/DDBJ whole genome shotgun (WGS) entry which is preliminary data.</text>
</comment>
<dbReference type="InterPro" id="IPR036390">
    <property type="entry name" value="WH_DNA-bd_sf"/>
</dbReference>
<protein>
    <submittedName>
        <fullName evidence="6">Transcriptional regulator, IclR family</fullName>
    </submittedName>
</protein>
<feature type="domain" description="IclR-ED" evidence="5">
    <location>
        <begin position="85"/>
        <end position="268"/>
    </location>
</feature>
<dbReference type="InterPro" id="IPR014757">
    <property type="entry name" value="Tscrpt_reg_IclR_C"/>
</dbReference>
<dbReference type="Gene3D" id="1.10.10.10">
    <property type="entry name" value="Winged helix-like DNA-binding domain superfamily/Winged helix DNA-binding domain"/>
    <property type="match status" value="1"/>
</dbReference>
<dbReference type="Gene3D" id="3.30.450.40">
    <property type="match status" value="1"/>
</dbReference>
<evidence type="ECO:0000313" key="7">
    <source>
        <dbReference type="Proteomes" id="UP000005824"/>
    </source>
</evidence>
<dbReference type="PROSITE" id="PS51077">
    <property type="entry name" value="HTH_ICLR"/>
    <property type="match status" value="1"/>
</dbReference>
<dbReference type="InterPro" id="IPR036388">
    <property type="entry name" value="WH-like_DNA-bd_sf"/>
</dbReference>
<dbReference type="EMBL" id="ABVL01000004">
    <property type="protein sequence ID" value="EDY20722.1"/>
    <property type="molecule type" value="Genomic_DNA"/>
</dbReference>
<evidence type="ECO:0000313" key="6">
    <source>
        <dbReference type="EMBL" id="EDY20722.1"/>
    </source>
</evidence>
<keyword evidence="7" id="KW-1185">Reference proteome</keyword>
<dbReference type="eggNOG" id="COG1414">
    <property type="taxonomic scope" value="Bacteria"/>
</dbReference>
<organism evidence="6 7">
    <name type="scientific">Chthoniobacter flavus Ellin428</name>
    <dbReference type="NCBI Taxonomy" id="497964"/>
    <lineage>
        <taxon>Bacteria</taxon>
        <taxon>Pseudomonadati</taxon>
        <taxon>Verrucomicrobiota</taxon>
        <taxon>Spartobacteria</taxon>
        <taxon>Chthoniobacterales</taxon>
        <taxon>Chthoniobacteraceae</taxon>
        <taxon>Chthoniobacter</taxon>
    </lineage>
</organism>
<dbReference type="Proteomes" id="UP000005824">
    <property type="component" value="Unassembled WGS sequence"/>
</dbReference>
<evidence type="ECO:0000259" key="4">
    <source>
        <dbReference type="PROSITE" id="PS51077"/>
    </source>
</evidence>
<accession>B4CZ31</accession>
<sequence>MKIPSQKRPKTEPAVGDNALQVPALQRGLSMLEFLAGLPDGATLSELGAQLDISIASVFRLAGALEELGYIRRDEKTKRYAVTQKLLLLGQPHSGSRSLVECAIEPMRRILAATGETTQLCCLAEADCVMIEQLPSLHPFKYIVDLGSRVPIHCCAPGKAILAFLPDDVLDAVLPQLKFEKHTERTILSREALLVELERVRAGGYALDCGEHFDGIHCVAAPLLDRHGQTIAAITIAGPATRIPATRFEEIGHLIIKEASAAARRFEE</sequence>
<dbReference type="FunCoup" id="B4CZ31">
    <property type="interactions" value="79"/>
</dbReference>
<dbReference type="Pfam" id="PF09339">
    <property type="entry name" value="HTH_IclR"/>
    <property type="match status" value="1"/>
</dbReference>
<dbReference type="GO" id="GO:0003677">
    <property type="term" value="F:DNA binding"/>
    <property type="evidence" value="ECO:0007669"/>
    <property type="project" value="UniProtKB-KW"/>
</dbReference>